<dbReference type="EMBL" id="BJLB01000001">
    <property type="protein sequence ID" value="GEA39484.1"/>
    <property type="molecule type" value="Genomic_DNA"/>
</dbReference>
<keyword evidence="4 7" id="KW-0812">Transmembrane</keyword>
<evidence type="ECO:0000313" key="10">
    <source>
        <dbReference type="Proteomes" id="UP000315200"/>
    </source>
</evidence>
<keyword evidence="3" id="KW-0997">Cell inner membrane</keyword>
<evidence type="ECO:0000256" key="4">
    <source>
        <dbReference type="ARBA" id="ARBA00022692"/>
    </source>
</evidence>
<protein>
    <recommendedName>
        <fullName evidence="8">TRAP C4-dicarboxylate transport system permease DctM subunit domain-containing protein</fullName>
    </recommendedName>
</protein>
<sequence>MILLIIMNAGIFSWVLTQQGIAASLTEMALALTDNRYIMLFIINIVFLCAGCVMDNTSALYILVPIIMPIAKALDINMIQLGVILVLNLSIGQVTPPVGPNLYVAADIGKVKFEEICRRMVPLLLMSLLALLCITYIPALSLCLIPS</sequence>
<comment type="caution">
    <text evidence="9">The sequence shown here is derived from an EMBL/GenBank/DDBJ whole genome shotgun (WGS) entry which is preliminary data.</text>
</comment>
<feature type="domain" description="TRAP C4-dicarboxylate transport system permease DctM subunit" evidence="8">
    <location>
        <begin position="1"/>
        <end position="140"/>
    </location>
</feature>
<gene>
    <name evidence="9" type="ORF">Ccl03g_51970</name>
</gene>
<dbReference type="PANTHER" id="PTHR33362:SF3">
    <property type="entry name" value="SIALIC ACID TRAP TRANSPORTER PERMEASE PROTEIN SIAT"/>
    <property type="match status" value="1"/>
</dbReference>
<feature type="transmembrane region" description="Helical" evidence="7">
    <location>
        <begin position="123"/>
        <end position="145"/>
    </location>
</feature>
<keyword evidence="2" id="KW-1003">Cell membrane</keyword>
<dbReference type="GO" id="GO:0005886">
    <property type="term" value="C:plasma membrane"/>
    <property type="evidence" value="ECO:0007669"/>
    <property type="project" value="UniProtKB-SubCell"/>
</dbReference>
<dbReference type="InterPro" id="IPR004681">
    <property type="entry name" value="TRAP_DctM"/>
</dbReference>
<comment type="subcellular location">
    <subcellularLocation>
        <location evidence="1">Cell inner membrane</location>
        <topology evidence="1">Multi-pass membrane protein</topology>
    </subcellularLocation>
</comment>
<name>A0A829WHS8_9FIRM</name>
<feature type="transmembrane region" description="Helical" evidence="7">
    <location>
        <begin position="38"/>
        <end position="64"/>
    </location>
</feature>
<accession>A0A829WHS8</accession>
<dbReference type="GO" id="GO:0022857">
    <property type="term" value="F:transmembrane transporter activity"/>
    <property type="evidence" value="ECO:0007669"/>
    <property type="project" value="TreeGrafter"/>
</dbReference>
<evidence type="ECO:0000256" key="5">
    <source>
        <dbReference type="ARBA" id="ARBA00022989"/>
    </source>
</evidence>
<feature type="transmembrane region" description="Helical" evidence="7">
    <location>
        <begin position="76"/>
        <end position="94"/>
    </location>
</feature>
<organism evidence="9 10">
    <name type="scientific">Enterocloster clostridioformis</name>
    <dbReference type="NCBI Taxonomy" id="1531"/>
    <lineage>
        <taxon>Bacteria</taxon>
        <taxon>Bacillati</taxon>
        <taxon>Bacillota</taxon>
        <taxon>Clostridia</taxon>
        <taxon>Lachnospirales</taxon>
        <taxon>Lachnospiraceae</taxon>
        <taxon>Enterocloster</taxon>
    </lineage>
</organism>
<evidence type="ECO:0000259" key="8">
    <source>
        <dbReference type="Pfam" id="PF06808"/>
    </source>
</evidence>
<dbReference type="AlphaFoldDB" id="A0A829WHS8"/>
<evidence type="ECO:0000256" key="1">
    <source>
        <dbReference type="ARBA" id="ARBA00004429"/>
    </source>
</evidence>
<reference evidence="9 10" key="1">
    <citation type="submission" date="2019-06" db="EMBL/GenBank/DDBJ databases">
        <title>Draft genome sequence of [Clostridium] clostridioforme NBRC 113352.</title>
        <authorList>
            <person name="Miura T."/>
            <person name="Furukawa M."/>
            <person name="Shimamura M."/>
            <person name="Ohyama Y."/>
            <person name="Yamazoe A."/>
            <person name="Kawasaki H."/>
        </authorList>
    </citation>
    <scope>NUCLEOTIDE SEQUENCE [LARGE SCALE GENOMIC DNA]</scope>
    <source>
        <strain evidence="9 10">NBRC 113352</strain>
    </source>
</reference>
<keyword evidence="5 7" id="KW-1133">Transmembrane helix</keyword>
<proteinExistence type="predicted"/>
<evidence type="ECO:0000256" key="6">
    <source>
        <dbReference type="ARBA" id="ARBA00023136"/>
    </source>
</evidence>
<evidence type="ECO:0000256" key="7">
    <source>
        <dbReference type="SAM" id="Phobius"/>
    </source>
</evidence>
<evidence type="ECO:0000256" key="2">
    <source>
        <dbReference type="ARBA" id="ARBA00022475"/>
    </source>
</evidence>
<evidence type="ECO:0000313" key="9">
    <source>
        <dbReference type="EMBL" id="GEA39484.1"/>
    </source>
</evidence>
<evidence type="ECO:0000256" key="3">
    <source>
        <dbReference type="ARBA" id="ARBA00022519"/>
    </source>
</evidence>
<dbReference type="PANTHER" id="PTHR33362">
    <property type="entry name" value="SIALIC ACID TRAP TRANSPORTER PERMEASE PROTEIN SIAT-RELATED"/>
    <property type="match status" value="1"/>
</dbReference>
<keyword evidence="6 7" id="KW-0472">Membrane</keyword>
<dbReference type="InterPro" id="IPR010656">
    <property type="entry name" value="DctM"/>
</dbReference>
<dbReference type="Pfam" id="PF06808">
    <property type="entry name" value="DctM"/>
    <property type="match status" value="1"/>
</dbReference>
<dbReference type="Proteomes" id="UP000315200">
    <property type="component" value="Unassembled WGS sequence"/>
</dbReference>